<dbReference type="PANTHER" id="PTHR11895:SF170">
    <property type="entry name" value="AMIDASE"/>
    <property type="match status" value="1"/>
</dbReference>
<dbReference type="Proteomes" id="UP001500620">
    <property type="component" value="Unassembled WGS sequence"/>
</dbReference>
<accession>A0ABP8DTU3</accession>
<dbReference type="SUPFAM" id="SSF75304">
    <property type="entry name" value="Amidase signature (AS) enzymes"/>
    <property type="match status" value="1"/>
</dbReference>
<dbReference type="Gene3D" id="3.90.1300.10">
    <property type="entry name" value="Amidase signature (AS) domain"/>
    <property type="match status" value="1"/>
</dbReference>
<dbReference type="NCBIfam" id="NF005565">
    <property type="entry name" value="PRK07235.1"/>
    <property type="match status" value="1"/>
</dbReference>
<dbReference type="InterPro" id="IPR000120">
    <property type="entry name" value="Amidase"/>
</dbReference>
<feature type="compositionally biased region" description="Polar residues" evidence="1">
    <location>
        <begin position="149"/>
        <end position="165"/>
    </location>
</feature>
<evidence type="ECO:0000313" key="3">
    <source>
        <dbReference type="EMBL" id="GAA4263369.1"/>
    </source>
</evidence>
<evidence type="ECO:0000256" key="1">
    <source>
        <dbReference type="SAM" id="MobiDB-lite"/>
    </source>
</evidence>
<dbReference type="EMBL" id="BAABAT010000067">
    <property type="protein sequence ID" value="GAA4263369.1"/>
    <property type="molecule type" value="Genomic_DNA"/>
</dbReference>
<dbReference type="PROSITE" id="PS00571">
    <property type="entry name" value="AMIDASES"/>
    <property type="match status" value="1"/>
</dbReference>
<keyword evidence="4" id="KW-1185">Reference proteome</keyword>
<dbReference type="Pfam" id="PF01425">
    <property type="entry name" value="Amidase"/>
    <property type="match status" value="1"/>
</dbReference>
<feature type="region of interest" description="Disordered" evidence="1">
    <location>
        <begin position="149"/>
        <end position="174"/>
    </location>
</feature>
<comment type="caution">
    <text evidence="3">The sequence shown here is derived from an EMBL/GenBank/DDBJ whole genome shotgun (WGS) entry which is preliminary data.</text>
</comment>
<dbReference type="RefSeq" id="WP_380132034.1">
    <property type="nucleotide sequence ID" value="NZ_JBHTFY010000001.1"/>
</dbReference>
<dbReference type="InterPro" id="IPR020556">
    <property type="entry name" value="Amidase_CS"/>
</dbReference>
<dbReference type="PANTHER" id="PTHR11895">
    <property type="entry name" value="TRANSAMIDASE"/>
    <property type="match status" value="1"/>
</dbReference>
<proteinExistence type="predicted"/>
<evidence type="ECO:0000313" key="4">
    <source>
        <dbReference type="Proteomes" id="UP001500620"/>
    </source>
</evidence>
<organism evidence="3 4">
    <name type="scientific">Dactylosporangium darangshiense</name>
    <dbReference type="NCBI Taxonomy" id="579108"/>
    <lineage>
        <taxon>Bacteria</taxon>
        <taxon>Bacillati</taxon>
        <taxon>Actinomycetota</taxon>
        <taxon>Actinomycetes</taxon>
        <taxon>Micromonosporales</taxon>
        <taxon>Micromonosporaceae</taxon>
        <taxon>Dactylosporangium</taxon>
    </lineage>
</organism>
<gene>
    <name evidence="3" type="ORF">GCM10022255_107300</name>
</gene>
<dbReference type="InterPro" id="IPR036928">
    <property type="entry name" value="AS_sf"/>
</dbReference>
<protein>
    <submittedName>
        <fullName evidence="3">Amidase</fullName>
    </submittedName>
</protein>
<name>A0ABP8DTU3_9ACTN</name>
<sequence length="511" mass="53647">MALERPTPEIVRRIADSFGFTLTAEALAEFCDLIDEGLANYEIVDAAWAARAPQAAVRPWTWPSPGENRLGAWAARANITESDEGPLAGRRVVIKNNVAVAGLPMANGSKTLEGYIADEDATVVRRILAAGGTIVGTSVCEDLCLSGGSHTSASGPVRNPWSTEHSSGGSSSGSAVLVSTGEADMAIGGDQGGSIRMPACWSGIVGLKATYGLVPYTGAFPIELTHDHLGPMALTVADVALLLSVIAGADGLDPRQAGLPAARDYTAGIEDGVSGLRVGLLREGFGQPTSEAEVDDAVRAAADVLAAAGAKVVDVSIPEHRDVGMALWSVIVTDGAVWQMIHGNGYGRNYRGRYSPSVMRAYANGRREHFADVSPSVQYAALLGQYMIERFAGTHYAKAQNLSPVLRTAYDRAFGEVDLLCMPTIPMRATRLPAPDAPVTERVRRAIDMLTNTAPFDTSGHPAISVPAGVVDGLPVGMMLVGRQFDEPTVLRAARAFEASVGGFLQAPGQR</sequence>
<feature type="domain" description="Amidase" evidence="2">
    <location>
        <begin position="72"/>
        <end position="491"/>
    </location>
</feature>
<dbReference type="Gene3D" id="1.10.20.60">
    <property type="entry name" value="Glu-tRNAGln amidotransferase C subunit, N-terminal domain"/>
    <property type="match status" value="1"/>
</dbReference>
<dbReference type="InterPro" id="IPR023631">
    <property type="entry name" value="Amidase_dom"/>
</dbReference>
<reference evidence="4" key="1">
    <citation type="journal article" date="2019" name="Int. J. Syst. Evol. Microbiol.">
        <title>The Global Catalogue of Microorganisms (GCM) 10K type strain sequencing project: providing services to taxonomists for standard genome sequencing and annotation.</title>
        <authorList>
            <consortium name="The Broad Institute Genomics Platform"/>
            <consortium name="The Broad Institute Genome Sequencing Center for Infectious Disease"/>
            <person name="Wu L."/>
            <person name="Ma J."/>
        </authorList>
    </citation>
    <scope>NUCLEOTIDE SEQUENCE [LARGE SCALE GENOMIC DNA]</scope>
    <source>
        <strain evidence="4">JCM 17441</strain>
    </source>
</reference>
<evidence type="ECO:0000259" key="2">
    <source>
        <dbReference type="Pfam" id="PF01425"/>
    </source>
</evidence>